<gene>
    <name evidence="2" type="ORF">CC117_30755</name>
</gene>
<evidence type="ECO:0000313" key="2">
    <source>
        <dbReference type="EMBL" id="OHV28061.1"/>
    </source>
</evidence>
<keyword evidence="3" id="KW-1185">Reference proteome</keyword>
<dbReference type="AlphaFoldDB" id="A0A1S1Q3I5"/>
<protein>
    <recommendedName>
        <fullName evidence="1">Thiopeptide-type bacteriocin biosynthesis domain-containing protein</fullName>
    </recommendedName>
</protein>
<feature type="domain" description="Thiopeptide-type bacteriocin biosynthesis" evidence="1">
    <location>
        <begin position="64"/>
        <end position="329"/>
    </location>
</feature>
<dbReference type="NCBIfam" id="TIGR03891">
    <property type="entry name" value="thiopep_ocin"/>
    <property type="match status" value="1"/>
</dbReference>
<dbReference type="Proteomes" id="UP000179627">
    <property type="component" value="Unassembled WGS sequence"/>
</dbReference>
<dbReference type="OrthoDB" id="4678170at2"/>
<dbReference type="InterPro" id="IPR023809">
    <property type="entry name" value="Thiopep_bacteriocin_synth_dom"/>
</dbReference>
<comment type="caution">
    <text evidence="2">The sequence shown here is derived from an EMBL/GenBank/DDBJ whole genome shotgun (WGS) entry which is preliminary data.</text>
</comment>
<accession>A0A1S1Q3I5</accession>
<reference evidence="3" key="1">
    <citation type="submission" date="2016-07" db="EMBL/GenBank/DDBJ databases">
        <title>Sequence Frankia sp. strain CcI1.17.</title>
        <authorList>
            <person name="Ghodhbane-Gtari F."/>
            <person name="Swanson E."/>
            <person name="Gueddou A."/>
            <person name="Morris K."/>
            <person name="Hezbri K."/>
            <person name="Ktari A."/>
            <person name="Nouioui I."/>
            <person name="Abebe-Akele F."/>
            <person name="Simpson S."/>
            <person name="Thomas K."/>
            <person name="Gtari M."/>
            <person name="Tisa L.S."/>
            <person name="Hurst S."/>
        </authorList>
    </citation>
    <scope>NUCLEOTIDE SEQUENCE [LARGE SCALE GENOMIC DNA]</scope>
    <source>
        <strain evidence="3">Cc1.17</strain>
    </source>
</reference>
<name>A0A1S1Q3I5_9ACTN</name>
<proteinExistence type="predicted"/>
<evidence type="ECO:0000259" key="1">
    <source>
        <dbReference type="Pfam" id="PF14028"/>
    </source>
</evidence>
<dbReference type="RefSeq" id="WP_071092103.1">
    <property type="nucleotide sequence ID" value="NZ_MBLM01000182.1"/>
</dbReference>
<sequence length="346" mass="37100">MPADPLTVPSRDIGTEQAVLAVLAGIPLPTAAAHAALHPDQLAAAVATYQAAGRAALAVQRAAWFQVRVTFPDPAGAETAAAARLAPVLRQAQTTGAVDSWWFVRKSPDWRLRLSPTSGKSLADLRATLRPAFDDLTAAGTIHTWAEGIYEPEEYALGGEVGTDVAHRLFTADSSHILDRIHSETTSRTPPTLGRRELSMLLIVTLLRTAGLDWYERGDVFDRVSHLRPPPATSPTAAEIQRLAAALRRLLTADTDPAGDLFGADRPLANLGIWARAVHDAGRALGQAAYAGTLLRGLRDVLAHHVIFHWNRLGLNVETQGVLAATARETFLRAPALPEALTPQAR</sequence>
<evidence type="ECO:0000313" key="3">
    <source>
        <dbReference type="Proteomes" id="UP000179627"/>
    </source>
</evidence>
<dbReference type="Pfam" id="PF14028">
    <property type="entry name" value="Lant_dehydr_C"/>
    <property type="match status" value="1"/>
</dbReference>
<organism evidence="2 3">
    <name type="scientific">Parafrankia colletiae</name>
    <dbReference type="NCBI Taxonomy" id="573497"/>
    <lineage>
        <taxon>Bacteria</taxon>
        <taxon>Bacillati</taxon>
        <taxon>Actinomycetota</taxon>
        <taxon>Actinomycetes</taxon>
        <taxon>Frankiales</taxon>
        <taxon>Frankiaceae</taxon>
        <taxon>Parafrankia</taxon>
    </lineage>
</organism>
<dbReference type="EMBL" id="MBLM01000182">
    <property type="protein sequence ID" value="OHV28061.1"/>
    <property type="molecule type" value="Genomic_DNA"/>
</dbReference>